<gene>
    <name evidence="2" type="ORF">N7548_05490</name>
</gene>
<feature type="transmembrane region" description="Helical" evidence="1">
    <location>
        <begin position="254"/>
        <end position="280"/>
    </location>
</feature>
<dbReference type="Pfam" id="PF04018">
    <property type="entry name" value="VCA0040-like"/>
    <property type="match status" value="1"/>
</dbReference>
<proteinExistence type="predicted"/>
<dbReference type="EMBL" id="JAOVQM010000003">
    <property type="protein sequence ID" value="MCV2232278.1"/>
    <property type="molecule type" value="Genomic_DNA"/>
</dbReference>
<name>A0ABT2YBQ3_9MOLU</name>
<dbReference type="PANTHER" id="PTHR37308">
    <property type="entry name" value="INTEGRAL MEMBRANE PROTEIN"/>
    <property type="match status" value="1"/>
</dbReference>
<dbReference type="RefSeq" id="WP_263608463.1">
    <property type="nucleotide sequence ID" value="NZ_JAOVQM010000003.1"/>
</dbReference>
<sequence>MSKFKTIIGGFFVGLANIIPGVSGGTMAVIFGIYDQLIQGILSLLKTPIQTIKALLPILIGLAIGIVFGVFVIDLGYQKVPLLTTLIFIGLILGGVKSIYKKVQSKDYKHWIAFGLAFLLMVLLPILNSNLSVHTGWVYYVMLILVGFIATGTMIAPGISGSLVLLLLGYYAHVLSLAKDAIEAVLTVNLDLLWSVLPAVITFVVGALIGLIVFSKVISIIMHRFESLFYAAVLGLLVSSPISILTILNQDQPLIHFGWVEAVLGIILCIGAAYGSYVLIKNSEN</sequence>
<feature type="transmembrane region" description="Helical" evidence="1">
    <location>
        <begin position="227"/>
        <end position="248"/>
    </location>
</feature>
<accession>A0ABT2YBQ3</accession>
<evidence type="ECO:0000313" key="2">
    <source>
        <dbReference type="EMBL" id="MCV2232278.1"/>
    </source>
</evidence>
<comment type="caution">
    <text evidence="2">The sequence shown here is derived from an EMBL/GenBank/DDBJ whole genome shotgun (WGS) entry which is preliminary data.</text>
</comment>
<reference evidence="2" key="1">
    <citation type="submission" date="2022-09" db="EMBL/GenBank/DDBJ databases">
        <title>Novel Mycoplasma species identified in domestic and wild animals.</title>
        <authorList>
            <person name="Volokhov D.V."/>
            <person name="Furtak V.A."/>
            <person name="Zagorodnyaya T.A."/>
        </authorList>
    </citation>
    <scope>NUCLEOTIDE SEQUENCE</scope>
    <source>
        <strain evidence="2">Oakley</strain>
    </source>
</reference>
<feature type="transmembrane region" description="Helical" evidence="1">
    <location>
        <begin position="111"/>
        <end position="127"/>
    </location>
</feature>
<keyword evidence="3" id="KW-1185">Reference proteome</keyword>
<dbReference type="Proteomes" id="UP001177160">
    <property type="component" value="Unassembled WGS sequence"/>
</dbReference>
<organism evidence="2 3">
    <name type="scientific">Paracholeplasma manati</name>
    <dbReference type="NCBI Taxonomy" id="591373"/>
    <lineage>
        <taxon>Bacteria</taxon>
        <taxon>Bacillati</taxon>
        <taxon>Mycoplasmatota</taxon>
        <taxon>Mollicutes</taxon>
        <taxon>Acholeplasmatales</taxon>
        <taxon>Acholeplasmataceae</taxon>
        <taxon>Paracholeplasma</taxon>
    </lineage>
</organism>
<protein>
    <submittedName>
        <fullName evidence="2">DUF368 domain-containing protein</fullName>
    </submittedName>
</protein>
<keyword evidence="1" id="KW-0472">Membrane</keyword>
<evidence type="ECO:0000256" key="1">
    <source>
        <dbReference type="SAM" id="Phobius"/>
    </source>
</evidence>
<feature type="transmembrane region" description="Helical" evidence="1">
    <location>
        <begin position="54"/>
        <end position="73"/>
    </location>
</feature>
<evidence type="ECO:0000313" key="3">
    <source>
        <dbReference type="Proteomes" id="UP001177160"/>
    </source>
</evidence>
<feature type="transmembrane region" description="Helical" evidence="1">
    <location>
        <begin position="7"/>
        <end position="34"/>
    </location>
</feature>
<feature type="transmembrane region" description="Helical" evidence="1">
    <location>
        <begin position="192"/>
        <end position="215"/>
    </location>
</feature>
<dbReference type="InterPro" id="IPR007163">
    <property type="entry name" value="VCA0040-like"/>
</dbReference>
<keyword evidence="1" id="KW-0812">Transmembrane</keyword>
<feature type="transmembrane region" description="Helical" evidence="1">
    <location>
        <begin position="80"/>
        <end position="99"/>
    </location>
</feature>
<dbReference type="PANTHER" id="PTHR37308:SF1">
    <property type="entry name" value="POLYPRENYL-PHOSPHATE TRANSPORTER"/>
    <property type="match status" value="1"/>
</dbReference>
<keyword evidence="1" id="KW-1133">Transmembrane helix</keyword>
<feature type="transmembrane region" description="Helical" evidence="1">
    <location>
        <begin position="139"/>
        <end position="172"/>
    </location>
</feature>